<keyword evidence="2" id="KW-1185">Reference proteome</keyword>
<comment type="caution">
    <text evidence="1">The sequence shown here is derived from an EMBL/GenBank/DDBJ whole genome shotgun (WGS) entry which is preliminary data.</text>
</comment>
<gene>
    <name evidence="1" type="ORF">AVEN_17409_2</name>
</gene>
<organism evidence="1 2">
    <name type="scientific">Araneus ventricosus</name>
    <name type="common">Orbweaver spider</name>
    <name type="synonym">Epeira ventricosa</name>
    <dbReference type="NCBI Taxonomy" id="182803"/>
    <lineage>
        <taxon>Eukaryota</taxon>
        <taxon>Metazoa</taxon>
        <taxon>Ecdysozoa</taxon>
        <taxon>Arthropoda</taxon>
        <taxon>Chelicerata</taxon>
        <taxon>Arachnida</taxon>
        <taxon>Araneae</taxon>
        <taxon>Araneomorphae</taxon>
        <taxon>Entelegynae</taxon>
        <taxon>Araneoidea</taxon>
        <taxon>Araneidae</taxon>
        <taxon>Araneus</taxon>
    </lineage>
</organism>
<evidence type="ECO:0000313" key="1">
    <source>
        <dbReference type="EMBL" id="GBM59373.1"/>
    </source>
</evidence>
<dbReference type="Proteomes" id="UP000499080">
    <property type="component" value="Unassembled WGS sequence"/>
</dbReference>
<name>A0A4Y2H107_ARAVE</name>
<proteinExistence type="predicted"/>
<dbReference type="AlphaFoldDB" id="A0A4Y2H107"/>
<reference evidence="1 2" key="1">
    <citation type="journal article" date="2019" name="Sci. Rep.">
        <title>Orb-weaving spider Araneus ventricosus genome elucidates the spidroin gene catalogue.</title>
        <authorList>
            <person name="Kono N."/>
            <person name="Nakamura H."/>
            <person name="Ohtoshi R."/>
            <person name="Moran D.A.P."/>
            <person name="Shinohara A."/>
            <person name="Yoshida Y."/>
            <person name="Fujiwara M."/>
            <person name="Mori M."/>
            <person name="Tomita M."/>
            <person name="Arakawa K."/>
        </authorList>
    </citation>
    <scope>NUCLEOTIDE SEQUENCE [LARGE SCALE GENOMIC DNA]</scope>
</reference>
<sequence>MVLAGPYPPGPLAAAVLLNSSPPGPYPSRSIGHGPWLPDISVPGPDGLAGPIHRVPCSGCCCEDQVHRLKHPWLTVLSHRSDGPWLPGPSQSWSRCPGFIYPQSPGPDGPGFQVHILQVHLLQRLLLLLKLRSTRSRWSLAQVLSSRSRWSYYIFH</sequence>
<accession>A0A4Y2H107</accession>
<protein>
    <submittedName>
        <fullName evidence="1">Uncharacterized protein</fullName>
    </submittedName>
</protein>
<evidence type="ECO:0000313" key="2">
    <source>
        <dbReference type="Proteomes" id="UP000499080"/>
    </source>
</evidence>
<dbReference type="EMBL" id="BGPR01001678">
    <property type="protein sequence ID" value="GBM59373.1"/>
    <property type="molecule type" value="Genomic_DNA"/>
</dbReference>